<reference evidence="1" key="1">
    <citation type="journal article" date="2010" name="FEMS Microbiol. Ecol.">
        <title>Phylogenetic and metagenomic analysis of Verrucomicrobia in former agricultural grassland soil.</title>
        <authorList>
            <person name="Kielak A."/>
            <person name="Rodrigues J.L.M."/>
            <person name="Kuramae E.E."/>
            <person name="Chain P.S.G."/>
            <person name="van Veen J.A."/>
            <person name="Kowalchuk G.A."/>
        </authorList>
    </citation>
    <scope>NUCLEOTIDE SEQUENCE</scope>
</reference>
<name>D2DXP3_9BACT</name>
<organism evidence="1">
    <name type="scientific">uncultured Verrucomicrobiota bacterium</name>
    <dbReference type="NCBI Taxonomy" id="156588"/>
    <lineage>
        <taxon>Bacteria</taxon>
        <taxon>Pseudomonadati</taxon>
        <taxon>Verrucomicrobiota</taxon>
        <taxon>environmental samples</taxon>
    </lineage>
</organism>
<evidence type="ECO:0000313" key="1">
    <source>
        <dbReference type="EMBL" id="ACO70866.1"/>
    </source>
</evidence>
<protein>
    <submittedName>
        <fullName evidence="1">Uncharacterized protein</fullName>
    </submittedName>
</protein>
<proteinExistence type="predicted"/>
<dbReference type="AlphaFoldDB" id="D2DXP3"/>
<sequence length="525" mass="60406">MKKPFLSPSDTPDPFVARHQDDVIGMLQGFDRLRLQGTLRALYFPEIMQEYLWQAKVLWKDFKSFATGLTQRMRAEIESLAREAQRPVLYLPSSQTRKETLAKEIAQRDGVEQGLVAVFSCVEACRAYRAVGNRQSQKLELRLQEGRCTHLYVYLIDEVVGWVHLRLQTWFPFLIQICLNGREWLARRLSQEGIGFRRVDNALPWIEEVARAQQLMDQQLSTDWPGLCERLVAGCHPLQGEILAPLSLSYYWTVAESEYASDVMFRDRAALERIYPGLVRFGMQGLHCDQVLRYLGCRRPEIFAGEVHSDSRRRQEGVRLKHWVNRNSLKMYDKGSILRVEATINDPSEFKVYRGPENDQNAPKRWRVLRRSTADTFRRAQVSQAATKRYLEAMSSVQPGSALGQQAQALCRPVRKGTKRYRALNPFAPGDARLLKAICAGEFLIHGLRNRDLRQALFAQAKNKLQQRRQSAAITRQLALLRAHRLIAKVPKSHRYHLTPRGRRLISAFQAAQNSDIDQLLKLAA</sequence>
<accession>D2DXP3</accession>
<dbReference type="EMBL" id="FJ872372">
    <property type="protein sequence ID" value="ACO70866.1"/>
    <property type="molecule type" value="Genomic_DNA"/>
</dbReference>